<evidence type="ECO:0000313" key="3">
    <source>
        <dbReference type="Proteomes" id="UP000239539"/>
    </source>
</evidence>
<keyword evidence="1" id="KW-0472">Membrane</keyword>
<organism evidence="2 3">
    <name type="scientific">Alteromonas gracilis</name>
    <dbReference type="NCBI Taxonomy" id="1479524"/>
    <lineage>
        <taxon>Bacteria</taxon>
        <taxon>Pseudomonadati</taxon>
        <taxon>Pseudomonadota</taxon>
        <taxon>Gammaproteobacteria</taxon>
        <taxon>Alteromonadales</taxon>
        <taxon>Alteromonadaceae</taxon>
        <taxon>Alteromonas/Salinimonas group</taxon>
        <taxon>Alteromonas</taxon>
    </lineage>
</organism>
<feature type="transmembrane region" description="Helical" evidence="1">
    <location>
        <begin position="331"/>
        <end position="353"/>
    </location>
</feature>
<feature type="transmembrane region" description="Helical" evidence="1">
    <location>
        <begin position="41"/>
        <end position="62"/>
    </location>
</feature>
<reference evidence="3" key="1">
    <citation type="journal article" date="2020" name="Int. J. Syst. Evol. Microbiol.">
        <title>Alteromonas alba sp. nov., a marine bacterium isolated from the seawater of the West Pacific Ocean.</title>
        <authorList>
            <person name="Sun C."/>
            <person name="Wu Y.-H."/>
            <person name="Xamxidin M."/>
            <person name="Cheng H."/>
            <person name="Xu X.-W."/>
        </authorList>
    </citation>
    <scope>NUCLEOTIDE SEQUENCE [LARGE SCALE GENOMIC DNA]</scope>
    <source>
        <strain evidence="3">9a2</strain>
    </source>
</reference>
<evidence type="ECO:0000313" key="2">
    <source>
        <dbReference type="EMBL" id="PRO70754.1"/>
    </source>
</evidence>
<comment type="caution">
    <text evidence="2">The sequence shown here is derived from an EMBL/GenBank/DDBJ whole genome shotgun (WGS) entry which is preliminary data.</text>
</comment>
<dbReference type="RefSeq" id="WP_105929644.1">
    <property type="nucleotide sequence ID" value="NZ_PVNO01000002.1"/>
</dbReference>
<gene>
    <name evidence="2" type="ORF">C6Y39_02005</name>
</gene>
<keyword evidence="1" id="KW-1133">Transmembrane helix</keyword>
<proteinExistence type="predicted"/>
<feature type="transmembrane region" description="Helical" evidence="1">
    <location>
        <begin position="252"/>
        <end position="272"/>
    </location>
</feature>
<feature type="transmembrane region" description="Helical" evidence="1">
    <location>
        <begin position="135"/>
        <end position="155"/>
    </location>
</feature>
<feature type="transmembrane region" description="Helical" evidence="1">
    <location>
        <begin position="224"/>
        <end position="246"/>
    </location>
</feature>
<keyword evidence="3" id="KW-1185">Reference proteome</keyword>
<feature type="transmembrane region" description="Helical" evidence="1">
    <location>
        <begin position="284"/>
        <end position="302"/>
    </location>
</feature>
<dbReference type="PANTHER" id="PTHR31061">
    <property type="entry name" value="LD22376P"/>
    <property type="match status" value="1"/>
</dbReference>
<feature type="transmembrane region" description="Helical" evidence="1">
    <location>
        <begin position="83"/>
        <end position="101"/>
    </location>
</feature>
<feature type="transmembrane region" description="Helical" evidence="1">
    <location>
        <begin position="190"/>
        <end position="212"/>
    </location>
</feature>
<feature type="transmembrane region" description="Helical" evidence="1">
    <location>
        <begin position="107"/>
        <end position="128"/>
    </location>
</feature>
<dbReference type="EMBL" id="PVNO01000002">
    <property type="protein sequence ID" value="PRO70754.1"/>
    <property type="molecule type" value="Genomic_DNA"/>
</dbReference>
<dbReference type="PANTHER" id="PTHR31061:SF24">
    <property type="entry name" value="LD22376P"/>
    <property type="match status" value="1"/>
</dbReference>
<sequence length="361" mass="40016">MSSNKKSQRLLSLDVFRGLTIIAMIVVNSPNTYGELSHAHWIGINFADLVFPFFILIVGVAISLGFKNIHSSSAALPSILKKVWRRAFTLIGLGLFVNLFYTHFEQIRLLGVLQRIGIVYLVCCYLAIYCKPKTVVTTGVAILLLYWVFILIVPAPGLPSGHLERGENIVNWFDQFVPGMLWRGTWDPEGLLSTFPSIVTGIMGMLIGHIIIKGKGELPTTVMNLFVFGFLSFSLGCIWSLGFPFIKQAWTSSFVLATGGMGAMILASMMWYTDVKGFRCGTKIATIFGANAITAYILHVIIEKLLDWKLSGASIHSSYTELMSTAGVSDFISAAIWVILFLGVCFIPVYALYRKQIFIKI</sequence>
<evidence type="ECO:0000256" key="1">
    <source>
        <dbReference type="SAM" id="Phobius"/>
    </source>
</evidence>
<protein>
    <submittedName>
        <fullName evidence="2">Heparan-alpha-glucosaminide N-acetyltransferase</fullName>
    </submittedName>
</protein>
<name>A0ABX5CT34_9ALTE</name>
<accession>A0ABX5CT34</accession>
<feature type="transmembrane region" description="Helical" evidence="1">
    <location>
        <begin position="12"/>
        <end position="29"/>
    </location>
</feature>
<keyword evidence="1" id="KW-0812">Transmembrane</keyword>
<dbReference type="Proteomes" id="UP000239539">
    <property type="component" value="Unassembled WGS sequence"/>
</dbReference>